<keyword evidence="4" id="KW-0712">Selenocysteine</keyword>
<dbReference type="PANTHER" id="PTHR10105:SF3">
    <property type="entry name" value="SELENOPROTEIN P"/>
    <property type="match status" value="1"/>
</dbReference>
<sequence length="210" mass="23760">MWKALSLTLALCILVGCSAESETERACCKFPPVWKVGEEEPMKNALGHVTVVAYLQCTVYTRRIYLIQHVECSSRLNDLLLKLENQGYVNINYMVVNNRDERSQRLHHLLKERLMNITLYAQDLSQPDVWQAVNAEKDDILVYDRCGRLTYHLSLPYTILSHPHVEEAIRLTYCGGICGECSMEVKPGAICCSVSAASSSICFLHCCDLI</sequence>
<organism evidence="8 9">
    <name type="scientific">Sinocyclocheilus rhinocerous</name>
    <dbReference type="NCBI Taxonomy" id="307959"/>
    <lineage>
        <taxon>Eukaryota</taxon>
        <taxon>Metazoa</taxon>
        <taxon>Chordata</taxon>
        <taxon>Craniata</taxon>
        <taxon>Vertebrata</taxon>
        <taxon>Euteleostomi</taxon>
        <taxon>Actinopterygii</taxon>
        <taxon>Neopterygii</taxon>
        <taxon>Teleostei</taxon>
        <taxon>Ostariophysi</taxon>
        <taxon>Cypriniformes</taxon>
        <taxon>Cyprinidae</taxon>
        <taxon>Cyprininae</taxon>
        <taxon>Sinocyclocheilus</taxon>
    </lineage>
</organism>
<feature type="chain" id="PRO_5025523177" description="Selenoprotein P N-terminal domain-containing protein" evidence="6">
    <location>
        <begin position="20"/>
        <end position="210"/>
    </location>
</feature>
<evidence type="ECO:0000256" key="2">
    <source>
        <dbReference type="ARBA" id="ARBA00022525"/>
    </source>
</evidence>
<dbReference type="Proteomes" id="UP000472270">
    <property type="component" value="Unassembled WGS sequence"/>
</dbReference>
<evidence type="ECO:0000313" key="9">
    <source>
        <dbReference type="Proteomes" id="UP000472270"/>
    </source>
</evidence>
<evidence type="ECO:0000313" key="8">
    <source>
        <dbReference type="Ensembl" id="ENSSRHP00000014714.1"/>
    </source>
</evidence>
<dbReference type="GO" id="GO:0005576">
    <property type="term" value="C:extracellular region"/>
    <property type="evidence" value="ECO:0007669"/>
    <property type="project" value="UniProtKB-SubCell"/>
</dbReference>
<name>A0A673GMW9_9TELE</name>
<dbReference type="InterPro" id="IPR007671">
    <property type="entry name" value="Selenoprotein-P_N"/>
</dbReference>
<keyword evidence="5" id="KW-0325">Glycoprotein</keyword>
<evidence type="ECO:0000256" key="5">
    <source>
        <dbReference type="ARBA" id="ARBA00023180"/>
    </source>
</evidence>
<feature type="domain" description="Selenoprotein P N-terminal" evidence="7">
    <location>
        <begin position="26"/>
        <end position="193"/>
    </location>
</feature>
<keyword evidence="9" id="KW-1185">Reference proteome</keyword>
<evidence type="ECO:0000256" key="1">
    <source>
        <dbReference type="ARBA" id="ARBA00004613"/>
    </source>
</evidence>
<dbReference type="PANTHER" id="PTHR10105">
    <property type="entry name" value="SELENOPROTEIN P"/>
    <property type="match status" value="1"/>
</dbReference>
<evidence type="ECO:0000256" key="6">
    <source>
        <dbReference type="SAM" id="SignalP"/>
    </source>
</evidence>
<feature type="signal peptide" evidence="6">
    <location>
        <begin position="1"/>
        <end position="19"/>
    </location>
</feature>
<reference evidence="8" key="2">
    <citation type="submission" date="2025-09" db="UniProtKB">
        <authorList>
            <consortium name="Ensembl"/>
        </authorList>
    </citation>
    <scope>IDENTIFICATION</scope>
</reference>
<comment type="subcellular location">
    <subcellularLocation>
        <location evidence="1">Secreted</location>
    </subcellularLocation>
</comment>
<evidence type="ECO:0000256" key="3">
    <source>
        <dbReference type="ARBA" id="ARBA00022729"/>
    </source>
</evidence>
<dbReference type="Pfam" id="PF04592">
    <property type="entry name" value="SelP_N"/>
    <property type="match status" value="1"/>
</dbReference>
<keyword evidence="3 6" id="KW-0732">Signal</keyword>
<dbReference type="GO" id="GO:0001887">
    <property type="term" value="P:selenium compound metabolic process"/>
    <property type="evidence" value="ECO:0007669"/>
    <property type="project" value="TreeGrafter"/>
</dbReference>
<keyword evidence="2" id="KW-0964">Secreted</keyword>
<dbReference type="GO" id="GO:0008430">
    <property type="term" value="F:selenium binding"/>
    <property type="evidence" value="ECO:0007669"/>
    <property type="project" value="InterPro"/>
</dbReference>
<evidence type="ECO:0000259" key="7">
    <source>
        <dbReference type="Pfam" id="PF04592"/>
    </source>
</evidence>
<dbReference type="PROSITE" id="PS51257">
    <property type="entry name" value="PROKAR_LIPOPROTEIN"/>
    <property type="match status" value="1"/>
</dbReference>
<dbReference type="InterPro" id="IPR037941">
    <property type="entry name" value="SeP"/>
</dbReference>
<accession>A0A673GMW9</accession>
<proteinExistence type="predicted"/>
<dbReference type="Ensembl" id="ENSSRHT00000015211.1">
    <property type="protein sequence ID" value="ENSSRHP00000014714.1"/>
    <property type="gene ID" value="ENSSRHG00000008195.1"/>
</dbReference>
<protein>
    <recommendedName>
        <fullName evidence="7">Selenoprotein P N-terminal domain-containing protein</fullName>
    </recommendedName>
</protein>
<dbReference type="AlphaFoldDB" id="A0A673GMW9"/>
<evidence type="ECO:0000256" key="4">
    <source>
        <dbReference type="ARBA" id="ARBA00022933"/>
    </source>
</evidence>
<reference evidence="8" key="1">
    <citation type="submission" date="2025-08" db="UniProtKB">
        <authorList>
            <consortium name="Ensembl"/>
        </authorList>
    </citation>
    <scope>IDENTIFICATION</scope>
</reference>